<evidence type="ECO:0000256" key="7">
    <source>
        <dbReference type="ARBA" id="ARBA00022525"/>
    </source>
</evidence>
<dbReference type="Gene3D" id="3.40.390.10">
    <property type="entry name" value="Collagenase (Catalytic Domain)"/>
    <property type="match status" value="1"/>
</dbReference>
<dbReference type="InterPro" id="IPR029058">
    <property type="entry name" value="AB_hydrolase_fold"/>
</dbReference>
<dbReference type="InterPro" id="IPR000742">
    <property type="entry name" value="EGF"/>
</dbReference>
<accession>A0A556UFS7</accession>
<feature type="binding site" evidence="25">
    <location>
        <position position="1080"/>
    </location>
    <ligand>
        <name>Zn(2+)</name>
        <dbReference type="ChEBI" id="CHEBI:29105"/>
        <note>catalytic</note>
    </ligand>
</feature>
<keyword evidence="14 25" id="KW-0378">Hydrolase</keyword>
<keyword evidence="22" id="KW-0206">Cytoskeleton</keyword>
<dbReference type="InterPro" id="IPR046879">
    <property type="entry name" value="KANL3/Tex30_Abhydrolase"/>
</dbReference>
<dbReference type="GO" id="GO:0005634">
    <property type="term" value="C:nucleus"/>
    <property type="evidence" value="ECO:0007669"/>
    <property type="project" value="UniProtKB-SubCell"/>
</dbReference>
<dbReference type="CDD" id="cd00054">
    <property type="entry name" value="EGF_CA"/>
    <property type="match status" value="1"/>
</dbReference>
<comment type="caution">
    <text evidence="24">Lacks conserved residue(s) required for the propagation of feature annotation.</text>
</comment>
<feature type="region of interest" description="Disordered" evidence="27">
    <location>
        <begin position="998"/>
        <end position="1026"/>
    </location>
</feature>
<feature type="compositionally biased region" description="Basic and acidic residues" evidence="27">
    <location>
        <begin position="483"/>
        <end position="507"/>
    </location>
</feature>
<dbReference type="Pfam" id="PF07645">
    <property type="entry name" value="EGF_CA"/>
    <property type="match status" value="1"/>
</dbReference>
<evidence type="ECO:0000256" key="1">
    <source>
        <dbReference type="ARBA" id="ARBA00004123"/>
    </source>
</evidence>
<evidence type="ECO:0000256" key="4">
    <source>
        <dbReference type="ARBA" id="ARBA00004647"/>
    </source>
</evidence>
<feature type="domain" description="EGF-like" evidence="29">
    <location>
        <begin position="1410"/>
        <end position="1451"/>
    </location>
</feature>
<evidence type="ECO:0000256" key="27">
    <source>
        <dbReference type="SAM" id="MobiDB-lite"/>
    </source>
</evidence>
<evidence type="ECO:0000256" key="15">
    <source>
        <dbReference type="ARBA" id="ARBA00022833"/>
    </source>
</evidence>
<dbReference type="PROSITE" id="PS01186">
    <property type="entry name" value="EGF_2"/>
    <property type="match status" value="2"/>
</dbReference>
<dbReference type="InterPro" id="IPR001506">
    <property type="entry name" value="Peptidase_M12A"/>
</dbReference>
<comment type="caution">
    <text evidence="31">The sequence shown here is derived from an EMBL/GenBank/DDBJ whole genome shotgun (WGS) entry which is preliminary data.</text>
</comment>
<dbReference type="InterPro" id="IPR000859">
    <property type="entry name" value="CUB_dom"/>
</dbReference>
<dbReference type="EC" id="3.4.24.-" evidence="26"/>
<dbReference type="Gene3D" id="2.60.120.290">
    <property type="entry name" value="Spermadhesin, CUB domain"/>
    <property type="match status" value="5"/>
</dbReference>
<dbReference type="InterPro" id="IPR006026">
    <property type="entry name" value="Peptidase_Metallo"/>
</dbReference>
<evidence type="ECO:0000256" key="2">
    <source>
        <dbReference type="ARBA" id="ARBA00004173"/>
    </source>
</evidence>
<reference evidence="31 32" key="1">
    <citation type="journal article" date="2019" name="Genome Biol. Evol.">
        <title>Whole-Genome Sequencing of the Giant Devil Catfish, Bagarius yarrelli.</title>
        <authorList>
            <person name="Jiang W."/>
            <person name="Lv Y."/>
            <person name="Cheng L."/>
            <person name="Yang K."/>
            <person name="Chao B."/>
            <person name="Wang X."/>
            <person name="Li Y."/>
            <person name="Pan X."/>
            <person name="You X."/>
            <person name="Zhang Y."/>
            <person name="Yang J."/>
            <person name="Li J."/>
            <person name="Zhang X."/>
            <person name="Liu S."/>
            <person name="Sun C."/>
            <person name="Yang J."/>
            <person name="Shi Q."/>
        </authorList>
    </citation>
    <scope>NUCLEOTIDE SEQUENCE [LARGE SCALE GENOMIC DNA]</scope>
    <source>
        <strain evidence="31">JWS20170419001</strain>
        <tissue evidence="31">Muscle</tissue>
    </source>
</reference>
<dbReference type="InterPro" id="IPR001881">
    <property type="entry name" value="EGF-like_Ca-bd_dom"/>
</dbReference>
<dbReference type="EMBL" id="VCAZ01000071">
    <property type="protein sequence ID" value="TSO88092.1"/>
    <property type="molecule type" value="Genomic_DNA"/>
</dbReference>
<feature type="region of interest" description="Disordered" evidence="27">
    <location>
        <begin position="481"/>
        <end position="547"/>
    </location>
</feature>
<feature type="disulfide bond" evidence="25">
    <location>
        <begin position="1048"/>
        <end position="1049"/>
    </location>
</feature>
<feature type="binding site" evidence="25">
    <location>
        <position position="1086"/>
    </location>
    <ligand>
        <name>Zn(2+)</name>
        <dbReference type="ChEBI" id="CHEBI:29105"/>
        <note>catalytic</note>
    </ligand>
</feature>
<dbReference type="SUPFAM" id="SSF57196">
    <property type="entry name" value="EGF/Laminin"/>
    <property type="match status" value="2"/>
</dbReference>
<feature type="compositionally biased region" description="Basic residues" evidence="27">
    <location>
        <begin position="740"/>
        <end position="749"/>
    </location>
</feature>
<keyword evidence="23" id="KW-0539">Nucleus</keyword>
<dbReference type="GO" id="GO:0004222">
    <property type="term" value="F:metalloendopeptidase activity"/>
    <property type="evidence" value="ECO:0007669"/>
    <property type="project" value="UniProtKB-UniRule"/>
</dbReference>
<feature type="domain" description="CUB" evidence="28">
    <location>
        <begin position="1185"/>
        <end position="1297"/>
    </location>
</feature>
<keyword evidence="6" id="KW-0963">Cytoplasm</keyword>
<keyword evidence="8 24" id="KW-0245">EGF-like domain</keyword>
<dbReference type="PROSITE" id="PS00010">
    <property type="entry name" value="ASX_HYDROXYL"/>
    <property type="match status" value="2"/>
</dbReference>
<dbReference type="InterPro" id="IPR049883">
    <property type="entry name" value="NOTCH1_EGF-like"/>
</dbReference>
<evidence type="ECO:0000256" key="6">
    <source>
        <dbReference type="ARBA" id="ARBA00022490"/>
    </source>
</evidence>
<dbReference type="GO" id="GO:0005576">
    <property type="term" value="C:extracellular region"/>
    <property type="evidence" value="ECO:0007669"/>
    <property type="project" value="UniProtKB-SubCell"/>
</dbReference>
<evidence type="ECO:0000256" key="9">
    <source>
        <dbReference type="ARBA" id="ARBA00022670"/>
    </source>
</evidence>
<evidence type="ECO:0000256" key="23">
    <source>
        <dbReference type="ARBA" id="ARBA00023242"/>
    </source>
</evidence>
<dbReference type="InterPro" id="IPR056519">
    <property type="entry name" value="KANSL3_1st"/>
</dbReference>
<keyword evidence="10" id="KW-0493">Microtubule</keyword>
<evidence type="ECO:0000256" key="16">
    <source>
        <dbReference type="ARBA" id="ARBA00022837"/>
    </source>
</evidence>
<dbReference type="PROSITE" id="PS50026">
    <property type="entry name" value="EGF_3"/>
    <property type="match status" value="2"/>
</dbReference>
<dbReference type="PROSITE" id="PS01187">
    <property type="entry name" value="EGF_CA"/>
    <property type="match status" value="2"/>
</dbReference>
<evidence type="ECO:0000259" key="28">
    <source>
        <dbReference type="PROSITE" id="PS01180"/>
    </source>
</evidence>
<gene>
    <name evidence="31" type="ORF">Baya_10539</name>
</gene>
<feature type="compositionally biased region" description="Polar residues" evidence="27">
    <location>
        <begin position="519"/>
        <end position="534"/>
    </location>
</feature>
<dbReference type="GO" id="GO:0006325">
    <property type="term" value="P:chromatin organization"/>
    <property type="evidence" value="ECO:0007669"/>
    <property type="project" value="UniProtKB-KW"/>
</dbReference>
<dbReference type="PANTHER" id="PTHR24251">
    <property type="entry name" value="OVOCHYMASE-RELATED"/>
    <property type="match status" value="1"/>
</dbReference>
<dbReference type="PANTHER" id="PTHR24251:SF37">
    <property type="entry name" value="CUB DOMAIN-CONTAINING PROTEIN"/>
    <property type="match status" value="1"/>
</dbReference>
<keyword evidence="19" id="KW-0496">Mitochondrion</keyword>
<dbReference type="SMART" id="SM00179">
    <property type="entry name" value="EGF_CA"/>
    <property type="match status" value="2"/>
</dbReference>
<keyword evidence="7" id="KW-0964">Secreted</keyword>
<evidence type="ECO:0000256" key="20">
    <source>
        <dbReference type="ARBA" id="ARBA00023157"/>
    </source>
</evidence>
<dbReference type="GO" id="GO:0044545">
    <property type="term" value="C:NSL complex"/>
    <property type="evidence" value="ECO:0007669"/>
    <property type="project" value="UniProtKB-ARBA"/>
</dbReference>
<keyword evidence="16" id="KW-0106">Calcium</keyword>
<keyword evidence="12" id="KW-0732">Signal</keyword>
<evidence type="ECO:0000256" key="25">
    <source>
        <dbReference type="PROSITE-ProRule" id="PRU01211"/>
    </source>
</evidence>
<dbReference type="SUPFAM" id="SSF53474">
    <property type="entry name" value="alpha/beta-Hydrolases"/>
    <property type="match status" value="1"/>
</dbReference>
<keyword evidence="13" id="KW-0677">Repeat</keyword>
<dbReference type="Gene3D" id="3.40.50.1820">
    <property type="entry name" value="alpha/beta hydrolase"/>
    <property type="match status" value="1"/>
</dbReference>
<dbReference type="Pfam" id="PF14670">
    <property type="entry name" value="FXa_inhibition"/>
    <property type="match status" value="1"/>
</dbReference>
<keyword evidence="20 25" id="KW-1015">Disulfide bond</keyword>
<name>A0A556UFS7_BAGYA</name>
<evidence type="ECO:0000256" key="24">
    <source>
        <dbReference type="PROSITE-ProRule" id="PRU00076"/>
    </source>
</evidence>
<dbReference type="GO" id="GO:0006508">
    <property type="term" value="P:proteolysis"/>
    <property type="evidence" value="ECO:0007669"/>
    <property type="project" value="UniProtKB-KW"/>
</dbReference>
<dbReference type="GO" id="GO:0005739">
    <property type="term" value="C:mitochondrion"/>
    <property type="evidence" value="ECO:0007669"/>
    <property type="project" value="UniProtKB-SubCell"/>
</dbReference>
<evidence type="ECO:0000259" key="29">
    <source>
        <dbReference type="PROSITE" id="PS50026"/>
    </source>
</evidence>
<keyword evidence="32" id="KW-1185">Reference proteome</keyword>
<feature type="active site" evidence="25">
    <location>
        <position position="1077"/>
    </location>
</feature>
<dbReference type="FunFam" id="2.10.25.10:FF:000022">
    <property type="entry name" value="Metalloendopeptidase"/>
    <property type="match status" value="2"/>
</dbReference>
<dbReference type="CDD" id="cd00041">
    <property type="entry name" value="CUB"/>
    <property type="match status" value="5"/>
</dbReference>
<keyword evidence="21" id="KW-0325">Glycoprotein</keyword>
<comment type="cofactor">
    <cofactor evidence="25 26">
        <name>Zn(2+)</name>
        <dbReference type="ChEBI" id="CHEBI:29105"/>
    </cofactor>
    <text evidence="25 26">Binds 1 zinc ion per subunit.</text>
</comment>
<evidence type="ECO:0000256" key="3">
    <source>
        <dbReference type="ARBA" id="ARBA00004613"/>
    </source>
</evidence>
<comment type="subcellular location">
    <subcellularLocation>
        <location evidence="4">Cytoplasm</location>
        <location evidence="4">Cytoskeleton</location>
        <location evidence="4">Spindle pole</location>
    </subcellularLocation>
    <subcellularLocation>
        <location evidence="2">Mitochondrion</location>
    </subcellularLocation>
    <subcellularLocation>
        <location evidence="1">Nucleus</location>
    </subcellularLocation>
    <subcellularLocation>
        <location evidence="3">Secreted</location>
    </subcellularLocation>
</comment>
<evidence type="ECO:0000256" key="12">
    <source>
        <dbReference type="ARBA" id="ARBA00022729"/>
    </source>
</evidence>
<dbReference type="Pfam" id="PF01400">
    <property type="entry name" value="Astacin"/>
    <property type="match status" value="1"/>
</dbReference>
<evidence type="ECO:0000256" key="10">
    <source>
        <dbReference type="ARBA" id="ARBA00022701"/>
    </source>
</evidence>
<feature type="compositionally biased region" description="Low complexity" evidence="27">
    <location>
        <begin position="714"/>
        <end position="733"/>
    </location>
</feature>
<feature type="binding site" evidence="25">
    <location>
        <position position="1076"/>
    </location>
    <ligand>
        <name>Zn(2+)</name>
        <dbReference type="ChEBI" id="CHEBI:29105"/>
        <note>catalytic</note>
    </ligand>
</feature>
<feature type="domain" description="Peptidase M12A" evidence="30">
    <location>
        <begin position="1048"/>
        <end position="1183"/>
    </location>
</feature>
<protein>
    <recommendedName>
        <fullName evidence="26">Metalloendopeptidase</fullName>
        <ecNumber evidence="26">3.4.24.-</ecNumber>
    </recommendedName>
</protein>
<keyword evidence="11 25" id="KW-0479">Metal-binding</keyword>
<feature type="domain" description="CUB" evidence="28">
    <location>
        <begin position="1613"/>
        <end position="1725"/>
    </location>
</feature>
<evidence type="ECO:0000313" key="32">
    <source>
        <dbReference type="Proteomes" id="UP000319801"/>
    </source>
</evidence>
<evidence type="ECO:0000256" key="18">
    <source>
        <dbReference type="ARBA" id="ARBA00023049"/>
    </source>
</evidence>
<feature type="domain" description="CUB" evidence="28">
    <location>
        <begin position="1726"/>
        <end position="1842"/>
    </location>
</feature>
<evidence type="ECO:0000256" key="17">
    <source>
        <dbReference type="ARBA" id="ARBA00022853"/>
    </source>
</evidence>
<evidence type="ECO:0000256" key="13">
    <source>
        <dbReference type="ARBA" id="ARBA00022737"/>
    </source>
</evidence>
<dbReference type="SMART" id="SM00235">
    <property type="entry name" value="ZnMc"/>
    <property type="match status" value="1"/>
</dbReference>
<feature type="domain" description="CUB" evidence="28">
    <location>
        <begin position="1298"/>
        <end position="1410"/>
    </location>
</feature>
<dbReference type="GO" id="GO:0005509">
    <property type="term" value="F:calcium ion binding"/>
    <property type="evidence" value="ECO:0007669"/>
    <property type="project" value="InterPro"/>
</dbReference>
<dbReference type="Proteomes" id="UP000319801">
    <property type="component" value="Unassembled WGS sequence"/>
</dbReference>
<keyword evidence="17" id="KW-0156">Chromatin regulator</keyword>
<dbReference type="Gene3D" id="2.10.25.10">
    <property type="entry name" value="Laminin"/>
    <property type="match status" value="2"/>
</dbReference>
<dbReference type="GO" id="GO:0008270">
    <property type="term" value="F:zinc ion binding"/>
    <property type="evidence" value="ECO:0007669"/>
    <property type="project" value="UniProtKB-UniRule"/>
</dbReference>
<organism evidence="31 32">
    <name type="scientific">Bagarius yarrelli</name>
    <name type="common">Goonch</name>
    <name type="synonym">Bagrus yarrelli</name>
    <dbReference type="NCBI Taxonomy" id="175774"/>
    <lineage>
        <taxon>Eukaryota</taxon>
        <taxon>Metazoa</taxon>
        <taxon>Chordata</taxon>
        <taxon>Craniata</taxon>
        <taxon>Vertebrata</taxon>
        <taxon>Euteleostomi</taxon>
        <taxon>Actinopterygii</taxon>
        <taxon>Neopterygii</taxon>
        <taxon>Teleostei</taxon>
        <taxon>Ostariophysi</taxon>
        <taxon>Siluriformes</taxon>
        <taxon>Sisoridae</taxon>
        <taxon>Sisorinae</taxon>
        <taxon>Bagarius</taxon>
    </lineage>
</organism>
<evidence type="ECO:0000256" key="26">
    <source>
        <dbReference type="RuleBase" id="RU361183"/>
    </source>
</evidence>
<sequence>MYRVGGERDFQTSARRMGTSLLFQLSVHDRELDLVFLDHSYAKPWNAHPDASSARPTRMLFVTPRNQQDSSVESEMFVDVETVTPTPMPLYDNQKARSVMNECERHVLFARTVADGPLPPDDWEDHINKTGWTMAQNKLFNKVLKALQAERLARLANESVCNEPVLRRITVDKCARKVRHALAGVSWDPKLTQWLHSTLVASLSLAMLAAYLDVLQTLKSKVPSLIERMLSASSNKSAAAGAEALSLLLKRPWDPAIGVLSQNKPNKLPGSPLILICPSGPTTSTFSASRRMKFWQSQLSCLGKVIPINTHVNIGANISIAQCLEHLIGTVRGKVIEVHNHFPHRPIILVGWNVGALIACHVSLMERVTAVVCLGFPLLTASGARGDVDDPLLDMKTPVLFVVGQNTLQCGTENMEEFRERIQADNSMVVVGGADDNLRINSLKMKAEGLTQTMVDRCIQDEIVDFLTGILMRAECSSLNSGETRDLDAEKKKKPRRELPFETERSRPSSPAIRVPISPSGSEDMSSVCSSPTASPKPKTAALSPAQKSSLITATQLLKTHMQRSGTVLTHKQAQAHFAAFMKQNMLVRKSVPPGSPSCLFVPVSGDQVESLDHSEQRLHLKRRQTPSPTIPSKPTKRAKIKVTIVSHGDAASATGPPGLQEGVSGKPLTVTMGQTVSGAKELSGLLTAQRAGALTDVSGALSSGGASFHSVQGGVMSGSSSSSSTPVQVQTSAQGKSKMLQKSRRRSRTNVQSERHLLQGLSFSLQEISSKSPVLPSSTQVLTSLSPAGGTLVRALPVVSTGSGVTKSTAIHQLLTNGGLAKLANSLPGLAHVANQSAVVLSSERCCWRCRRCCRCVSLTVSVPPTLLQIMEMTTRCLLLLASLSAVSTITDWDAATEPSYYDEAMMSSPEAIDYKDPCKADLALRYIELAFVVSACPLGGLLGAAGGCWERACECPCRAEVAYLGDIALDEEDMRMFKVDRIVDAVQKTVINLNRTETGNETSPVAPRSNQQASRRRKRAATSRPERVWPEGVIPYVISGNFSGKCCSYVGRRGGGPQAISIGKNCDKFGIVVHELGHVIGFWHEHTRPDRDDHVSIIRDNIQPGQEYNFLKMEPGEVNSLGEVYDFDSIMHYARNTFSRGIFLDTILPRYDINGVRPPIGQRTRLSKGDIAQARKLYKCPRCGDSLQDSSGNFSSPGFPNGYSAYMHCIWRISVTPGEKIILNFTSMDLYRSHLCWYDHVEIRDGYWRKAPLKGRFCGDKLPEPIISTDSRLWIEFRSSSNWVGKGFSAVYEAICGGEVKKDNGQIQSPNYPDDYRPNKVCVWKITVAQGYHVGLTFQSFEIERHDSCAYDYLEVRDGNSENSPLLGRFCGYDKPDDIKSSSNQLWMKFVSDGSVNKAGFAANFFKEMDECSRPDNGRCEQRCVNTLGSYKCACDPGFELAADKRSCEAACGGFITKLNGSITSPGWPREYPPNKNCVWQLVAPTQYRITLLFDVFDVFETEGNDVCKYDFVEVRSGLSADSKLHGKFCGAEKPETITSQYNNMRIEFKSDNTVSKKGFKAQFFSDKDECSKENGGCQHECVNTFGSYSCQCRSGFVLHENKHDCKEAGCDHTVNSVSGTITSPNWPDKYPSKKACTWALSTTPGHRIKIAFNEIDMEPHLECAYDHIEIYDGLDGKAPSLGRYCGSKKPPPVTSSGNKMFIRFFSDNSVQKKGFEASHTAECGGQLKAEVKTKDLYSHAQFGDNNYPSASDCQWVISAEKGYGVELIFQTFEIEEEADCGYDYMELFDGADTKAPRLGRYCGSGPPEEIYSAGDSIVIKFRSDDTINKKGFHVRYTSTKFQDTLHSRKK</sequence>
<keyword evidence="15 25" id="KW-0862">Zinc</keyword>
<dbReference type="PROSITE" id="PS51864">
    <property type="entry name" value="ASTACIN"/>
    <property type="match status" value="1"/>
</dbReference>
<dbReference type="InterPro" id="IPR024079">
    <property type="entry name" value="MetalloPept_cat_dom_sf"/>
</dbReference>
<dbReference type="FunFam" id="2.60.120.290:FF:000014">
    <property type="entry name" value="Metalloendopeptidase"/>
    <property type="match status" value="1"/>
</dbReference>
<dbReference type="SMART" id="SM00181">
    <property type="entry name" value="EGF"/>
    <property type="match status" value="2"/>
</dbReference>
<keyword evidence="9 25" id="KW-0645">Protease</keyword>
<dbReference type="PRINTS" id="PR00480">
    <property type="entry name" value="ASTACIN"/>
</dbReference>
<evidence type="ECO:0000256" key="8">
    <source>
        <dbReference type="ARBA" id="ARBA00022536"/>
    </source>
</evidence>
<keyword evidence="18 25" id="KW-0482">Metalloprotease</keyword>
<dbReference type="PROSITE" id="PS01180">
    <property type="entry name" value="CUB"/>
    <property type="match status" value="5"/>
</dbReference>
<dbReference type="Pfam" id="PF23154">
    <property type="entry name" value="KANSL3_1st"/>
    <property type="match status" value="1"/>
</dbReference>
<dbReference type="FunFam" id="2.60.120.290:FF:000013">
    <property type="entry name" value="Membrane frizzled-related protein"/>
    <property type="match status" value="2"/>
</dbReference>
<dbReference type="GO" id="GO:0005874">
    <property type="term" value="C:microtubule"/>
    <property type="evidence" value="ECO:0007669"/>
    <property type="project" value="UniProtKB-KW"/>
</dbReference>
<feature type="domain" description="CUB" evidence="28">
    <location>
        <begin position="1454"/>
        <end position="1569"/>
    </location>
</feature>
<dbReference type="InterPro" id="IPR018097">
    <property type="entry name" value="EGF_Ca-bd_CS"/>
</dbReference>
<proteinExistence type="predicted"/>
<evidence type="ECO:0000256" key="22">
    <source>
        <dbReference type="ARBA" id="ARBA00023212"/>
    </source>
</evidence>
<evidence type="ECO:0000256" key="5">
    <source>
        <dbReference type="ARBA" id="ARBA00022473"/>
    </source>
</evidence>
<dbReference type="OrthoDB" id="431034at2759"/>
<dbReference type="FunFam" id="3.40.50.1820:FF:000032">
    <property type="entry name" value="KAT8 regulatory NSL complex subunit 3 isoform X2"/>
    <property type="match status" value="1"/>
</dbReference>
<dbReference type="SUPFAM" id="SSF55486">
    <property type="entry name" value="Metalloproteases ('zincins'), catalytic domain"/>
    <property type="match status" value="1"/>
</dbReference>
<dbReference type="InterPro" id="IPR000152">
    <property type="entry name" value="EGF-type_Asp/Asn_hydroxyl_site"/>
</dbReference>
<dbReference type="FunFam" id="2.60.120.290:FF:000004">
    <property type="entry name" value="Metalloendopeptidase"/>
    <property type="match status" value="1"/>
</dbReference>
<dbReference type="Pfam" id="PF20408">
    <property type="entry name" value="Abhydrolase_11"/>
    <property type="match status" value="1"/>
</dbReference>
<feature type="region of interest" description="Disordered" evidence="27">
    <location>
        <begin position="714"/>
        <end position="754"/>
    </location>
</feature>
<feature type="domain" description="EGF-like" evidence="29">
    <location>
        <begin position="1569"/>
        <end position="1609"/>
    </location>
</feature>
<evidence type="ECO:0000256" key="11">
    <source>
        <dbReference type="ARBA" id="ARBA00022723"/>
    </source>
</evidence>
<dbReference type="InterPro" id="IPR035914">
    <property type="entry name" value="Sperma_CUB_dom_sf"/>
</dbReference>
<dbReference type="SMART" id="SM00042">
    <property type="entry name" value="CUB"/>
    <property type="match status" value="5"/>
</dbReference>
<evidence type="ECO:0000313" key="31">
    <source>
        <dbReference type="EMBL" id="TSO88092.1"/>
    </source>
</evidence>
<dbReference type="SUPFAM" id="SSF49854">
    <property type="entry name" value="Spermadhesin, CUB domain"/>
    <property type="match status" value="5"/>
</dbReference>
<dbReference type="FunFam" id="2.60.120.290:FF:000009">
    <property type="entry name" value="Metalloendopeptidase"/>
    <property type="match status" value="1"/>
</dbReference>
<dbReference type="Pfam" id="PF00431">
    <property type="entry name" value="CUB"/>
    <property type="match status" value="5"/>
</dbReference>
<evidence type="ECO:0000259" key="30">
    <source>
        <dbReference type="PROSITE" id="PS51864"/>
    </source>
</evidence>
<dbReference type="GO" id="GO:0000922">
    <property type="term" value="C:spindle pole"/>
    <property type="evidence" value="ECO:0007669"/>
    <property type="project" value="UniProtKB-SubCell"/>
</dbReference>
<keyword evidence="5" id="KW-0217">Developmental protein</keyword>
<evidence type="ECO:0000256" key="14">
    <source>
        <dbReference type="ARBA" id="ARBA00022801"/>
    </source>
</evidence>
<evidence type="ECO:0000256" key="19">
    <source>
        <dbReference type="ARBA" id="ARBA00023128"/>
    </source>
</evidence>
<evidence type="ECO:0000256" key="21">
    <source>
        <dbReference type="ARBA" id="ARBA00023180"/>
    </source>
</evidence>